<organism evidence="2 3">
    <name type="scientific">Streptacidiphilus jiangxiensis</name>
    <dbReference type="NCBI Taxonomy" id="235985"/>
    <lineage>
        <taxon>Bacteria</taxon>
        <taxon>Bacillati</taxon>
        <taxon>Actinomycetota</taxon>
        <taxon>Actinomycetes</taxon>
        <taxon>Kitasatosporales</taxon>
        <taxon>Streptomycetaceae</taxon>
        <taxon>Streptacidiphilus</taxon>
    </lineage>
</organism>
<gene>
    <name evidence="2" type="ORF">SAMN05414137_106233</name>
</gene>
<dbReference type="PANTHER" id="PTHR33361">
    <property type="entry name" value="GLR0591 PROTEIN"/>
    <property type="match status" value="1"/>
</dbReference>
<feature type="region of interest" description="Disordered" evidence="1">
    <location>
        <begin position="1"/>
        <end position="22"/>
    </location>
</feature>
<protein>
    <submittedName>
        <fullName evidence="2">Uncharacterized conserved protein, DUF885 familyt</fullName>
    </submittedName>
</protein>
<sequence>MADEPNNPPTADWATPRPTTPRSLADDYVTRVAALDPSVSTWLGLDPTNDRMPDLTPQGLGEAADLARDTLRRLDGLDAGGWADDPGEQVCARLLRERLTAELQWYDTGEDFRAVRNLHTPAQGLRSILTTMPLATDEDWVPVLGRLRGLPEALEGYRSTLVEGVSRGLLAAPRQAEVLTQQLTQWTGEDTGGAGWFADFVQPAPQTLRPELDTAARAATAAVASFRDWLRADYATAAKGTPDAVGRERYLVAARRFTGSDLDLDEAYDWAWEEFHRVWAELETEAQRVLPGAGVQEAREHLNRHGHTVQGAEQMRGWLQQLVEEAIEALDGSHFDIQGPLRGVETRIAPAGSAAAPYYSAPSLDFSRPGRTWLPLANGDAQERFQTWRLVSTWYHEGVPGHHLQLASWTAAADQLSRYQVTLGKVSANVEGWALYAERLMDELGFLTDPGRRLGYLGKQMMRIVRVIIDIGMHLEYVIPAHSPYHPGERWTPELGTGFLDAYVGMPAAARDSEIVRYLGLPGQAIGYKLGERAWLAGRDAARARLGADFDLKAWHMKAIRQGSLGLDDLTENLAAL</sequence>
<dbReference type="Proteomes" id="UP000183015">
    <property type="component" value="Unassembled WGS sequence"/>
</dbReference>
<evidence type="ECO:0000256" key="1">
    <source>
        <dbReference type="SAM" id="MobiDB-lite"/>
    </source>
</evidence>
<accession>A0A1H7N763</accession>
<reference evidence="3" key="1">
    <citation type="submission" date="2016-10" db="EMBL/GenBank/DDBJ databases">
        <authorList>
            <person name="Varghese N."/>
        </authorList>
    </citation>
    <scope>NUCLEOTIDE SEQUENCE [LARGE SCALE GENOMIC DNA]</scope>
    <source>
        <strain evidence="3">DSM 45096 / BCRC 16803 / CGMCC 4.1857 / CIP 109030 / JCM 12277 / KCTC 19219 / NBRC 100920 / 33214</strain>
    </source>
</reference>
<dbReference type="STRING" id="235985.SAMN05414137_106233"/>
<dbReference type="AlphaFoldDB" id="A0A1H7N763"/>
<dbReference type="InterPro" id="IPR010281">
    <property type="entry name" value="DUF885"/>
</dbReference>
<evidence type="ECO:0000313" key="2">
    <source>
        <dbReference type="EMBL" id="SEL19131.1"/>
    </source>
</evidence>
<dbReference type="Pfam" id="PF05960">
    <property type="entry name" value="DUF885"/>
    <property type="match status" value="1"/>
</dbReference>
<proteinExistence type="predicted"/>
<dbReference type="RefSeq" id="WP_042451069.1">
    <property type="nucleotide sequence ID" value="NZ_BBPN01000021.1"/>
</dbReference>
<dbReference type="EMBL" id="FOAZ01000006">
    <property type="protein sequence ID" value="SEL19131.1"/>
    <property type="molecule type" value="Genomic_DNA"/>
</dbReference>
<dbReference type="eggNOG" id="COG4805">
    <property type="taxonomic scope" value="Bacteria"/>
</dbReference>
<evidence type="ECO:0000313" key="3">
    <source>
        <dbReference type="Proteomes" id="UP000183015"/>
    </source>
</evidence>
<dbReference type="PANTHER" id="PTHR33361:SF2">
    <property type="entry name" value="DUF885 DOMAIN-CONTAINING PROTEIN"/>
    <property type="match status" value="1"/>
</dbReference>
<name>A0A1H7N763_STRJI</name>
<keyword evidence="3" id="KW-1185">Reference proteome</keyword>
<dbReference type="OrthoDB" id="9760040at2"/>